<reference evidence="2" key="1">
    <citation type="journal article" date="2014" name="Nat. Genet.">
        <title>The genome of the stress-tolerant wild tomato species Solanum pennellii.</title>
        <authorList>
            <person name="Bolger A."/>
            <person name="Scossa F."/>
            <person name="Bolger M.E."/>
            <person name="Lanz C."/>
            <person name="Maumus F."/>
            <person name="Tohge T."/>
            <person name="Quesneville H."/>
            <person name="Alseekh S."/>
            <person name="Sorensen I."/>
            <person name="Lichtenstein G."/>
            <person name="Fich E.A."/>
            <person name="Conte M."/>
            <person name="Keller H."/>
            <person name="Schneeberger K."/>
            <person name="Schwacke R."/>
            <person name="Ofner I."/>
            <person name="Vrebalov J."/>
            <person name="Xu Y."/>
            <person name="Osorio S."/>
            <person name="Aflitos S.A."/>
            <person name="Schijlen E."/>
            <person name="Jimenez-Gomez J.M."/>
            <person name="Ryngajllo M."/>
            <person name="Kimura S."/>
            <person name="Kumar R."/>
            <person name="Koenig D."/>
            <person name="Headland L.R."/>
            <person name="Maloof J.N."/>
            <person name="Sinha N."/>
            <person name="van Ham R.C."/>
            <person name="Lankhorst R.K."/>
            <person name="Mao L."/>
            <person name="Vogel A."/>
            <person name="Arsova B."/>
            <person name="Panstruga R."/>
            <person name="Fei Z."/>
            <person name="Rose J.K."/>
            <person name="Zamir D."/>
            <person name="Carrari F."/>
            <person name="Giovannoni J.J."/>
            <person name="Weigel D."/>
            <person name="Usadel B."/>
            <person name="Fernie A.R."/>
        </authorList>
    </citation>
    <scope>NUCLEOTIDE SEQUENCE [LARGE SCALE GENOMIC DNA]</scope>
    <source>
        <strain evidence="2">cv. LA0716</strain>
    </source>
</reference>
<feature type="compositionally biased region" description="Basic and acidic residues" evidence="1">
    <location>
        <begin position="1"/>
        <end position="20"/>
    </location>
</feature>
<keyword evidence="2" id="KW-1185">Reference proteome</keyword>
<feature type="compositionally biased region" description="Basic and acidic residues" evidence="1">
    <location>
        <begin position="92"/>
        <end position="125"/>
    </location>
</feature>
<proteinExistence type="predicted"/>
<evidence type="ECO:0000256" key="1">
    <source>
        <dbReference type="SAM" id="MobiDB-lite"/>
    </source>
</evidence>
<feature type="compositionally biased region" description="Basic and acidic residues" evidence="1">
    <location>
        <begin position="40"/>
        <end position="59"/>
    </location>
</feature>
<accession>A0ABM1G182</accession>
<feature type="region of interest" description="Disordered" evidence="1">
    <location>
        <begin position="1"/>
        <end position="125"/>
    </location>
</feature>
<dbReference type="GeneID" id="107009655"/>
<dbReference type="Proteomes" id="UP000694930">
    <property type="component" value="Chromosome 2"/>
</dbReference>
<dbReference type="RefSeq" id="XP_015064484.1">
    <property type="nucleotide sequence ID" value="XM_015208998.1"/>
</dbReference>
<gene>
    <name evidence="3" type="primary">LOC107009655</name>
</gene>
<feature type="compositionally biased region" description="Basic and acidic residues" evidence="1">
    <location>
        <begin position="65"/>
        <end position="77"/>
    </location>
</feature>
<protein>
    <submittedName>
        <fullName evidence="3">Octapeptide-repeat protein T2-like</fullName>
    </submittedName>
</protein>
<sequence length="137" mass="15609">MESKKGKGRRREERNGEKRAMRSKRGGLMPVVSLRAVPAGEEKGRENRKGKRGEEEERWRGRRLERREEGGEKEGERGGWQLLAGRGKRRGVAGEREGEGRRLPEKNGEREGLAADAAKEREGEESEKLKIFLCLDL</sequence>
<reference evidence="3" key="2">
    <citation type="submission" date="2025-08" db="UniProtKB">
        <authorList>
            <consortium name="RefSeq"/>
        </authorList>
    </citation>
    <scope>IDENTIFICATION</scope>
</reference>
<organism evidence="2 3">
    <name type="scientific">Solanum pennellii</name>
    <name type="common">Tomato</name>
    <name type="synonym">Lycopersicon pennellii</name>
    <dbReference type="NCBI Taxonomy" id="28526"/>
    <lineage>
        <taxon>Eukaryota</taxon>
        <taxon>Viridiplantae</taxon>
        <taxon>Streptophyta</taxon>
        <taxon>Embryophyta</taxon>
        <taxon>Tracheophyta</taxon>
        <taxon>Spermatophyta</taxon>
        <taxon>Magnoliopsida</taxon>
        <taxon>eudicotyledons</taxon>
        <taxon>Gunneridae</taxon>
        <taxon>Pentapetalae</taxon>
        <taxon>asterids</taxon>
        <taxon>lamiids</taxon>
        <taxon>Solanales</taxon>
        <taxon>Solanaceae</taxon>
        <taxon>Solanoideae</taxon>
        <taxon>Solaneae</taxon>
        <taxon>Solanum</taxon>
        <taxon>Solanum subgen. Lycopersicon</taxon>
    </lineage>
</organism>
<evidence type="ECO:0000313" key="2">
    <source>
        <dbReference type="Proteomes" id="UP000694930"/>
    </source>
</evidence>
<name>A0ABM1G182_SOLPN</name>
<evidence type="ECO:0000313" key="3">
    <source>
        <dbReference type="RefSeq" id="XP_015064484.1"/>
    </source>
</evidence>